<reference evidence="1 2" key="1">
    <citation type="submission" date="2018-07" db="EMBL/GenBank/DDBJ databases">
        <title>Genomic Encyclopedia of Type Strains, Phase III (KMG-III): the genomes of soil and plant-associated and newly described type strains.</title>
        <authorList>
            <person name="Whitman W."/>
        </authorList>
    </citation>
    <scope>NUCLEOTIDE SEQUENCE [LARGE SCALE GENOMIC DNA]</scope>
    <source>
        <strain evidence="1 2">CECT 8333</strain>
    </source>
</reference>
<proteinExistence type="predicted"/>
<organism evidence="1 2">
    <name type="scientific">Fontibacillus phaseoli</name>
    <dbReference type="NCBI Taxonomy" id="1416533"/>
    <lineage>
        <taxon>Bacteria</taxon>
        <taxon>Bacillati</taxon>
        <taxon>Bacillota</taxon>
        <taxon>Bacilli</taxon>
        <taxon>Bacillales</taxon>
        <taxon>Paenibacillaceae</taxon>
        <taxon>Fontibacillus</taxon>
    </lineage>
</organism>
<gene>
    <name evidence="1" type="ORF">DFP94_103287</name>
</gene>
<dbReference type="SUPFAM" id="SSF56209">
    <property type="entry name" value="Nitrile hydratase alpha chain"/>
    <property type="match status" value="1"/>
</dbReference>
<sequence>MALQEYVTFLDFQQDSWYTRKENITILFRKGDSMTSGALLQTRVIEKAWQDPSFKAKLLADPKAAIQEALGVILPDHIKVKTVEENSDEFYLVLPPSPANVIKSEVKPNAVWGD</sequence>
<protein>
    <submittedName>
        <fullName evidence="1">Putative ribosomally synthesized peptide</fullName>
    </submittedName>
</protein>
<comment type="caution">
    <text evidence="1">The sequence shown here is derived from an EMBL/GenBank/DDBJ whole genome shotgun (WGS) entry which is preliminary data.</text>
</comment>
<dbReference type="EMBL" id="QPJW01000003">
    <property type="protein sequence ID" value="RCX20556.1"/>
    <property type="molecule type" value="Genomic_DNA"/>
</dbReference>
<dbReference type="Gene3D" id="3.90.330.10">
    <property type="entry name" value="Nitrile hydratase alpha /Thiocyanate hydrolase gamma"/>
    <property type="match status" value="1"/>
</dbReference>
<dbReference type="GO" id="GO:0046914">
    <property type="term" value="F:transition metal ion binding"/>
    <property type="evidence" value="ECO:0007669"/>
    <property type="project" value="InterPro"/>
</dbReference>
<keyword evidence="2" id="KW-1185">Reference proteome</keyword>
<evidence type="ECO:0000313" key="1">
    <source>
        <dbReference type="EMBL" id="RCX20556.1"/>
    </source>
</evidence>
<dbReference type="AlphaFoldDB" id="A0A369BJ03"/>
<name>A0A369BJ03_9BACL</name>
<dbReference type="NCBIfam" id="TIGR03793">
    <property type="entry name" value="leader_NHLP"/>
    <property type="match status" value="1"/>
</dbReference>
<accession>A0A369BJ03</accession>
<dbReference type="GO" id="GO:0003824">
    <property type="term" value="F:catalytic activity"/>
    <property type="evidence" value="ECO:0007669"/>
    <property type="project" value="InterPro"/>
</dbReference>
<evidence type="ECO:0000313" key="2">
    <source>
        <dbReference type="Proteomes" id="UP000253090"/>
    </source>
</evidence>
<dbReference type="Proteomes" id="UP000253090">
    <property type="component" value="Unassembled WGS sequence"/>
</dbReference>
<dbReference type="InterPro" id="IPR022513">
    <property type="entry name" value="TOMM_pelo"/>
</dbReference>
<dbReference type="InterPro" id="IPR036648">
    <property type="entry name" value="CN_Hdrase_a/SCN_Hdrase_g_sf"/>
</dbReference>